<dbReference type="Gene3D" id="1.10.10.10">
    <property type="entry name" value="Winged helix-like DNA-binding domain superfamily/Winged helix DNA-binding domain"/>
    <property type="match status" value="1"/>
</dbReference>
<dbReference type="PROSITE" id="PS50110">
    <property type="entry name" value="RESPONSE_REGULATORY"/>
    <property type="match status" value="1"/>
</dbReference>
<evidence type="ECO:0000313" key="12">
    <source>
        <dbReference type="Proteomes" id="UP000078148"/>
    </source>
</evidence>
<evidence type="ECO:0000256" key="6">
    <source>
        <dbReference type="ARBA" id="ARBA00023163"/>
    </source>
</evidence>
<keyword evidence="3" id="KW-0902">Two-component regulatory system</keyword>
<dbReference type="GO" id="GO:0000156">
    <property type="term" value="F:phosphorelay response regulator activity"/>
    <property type="evidence" value="ECO:0007669"/>
    <property type="project" value="TreeGrafter"/>
</dbReference>
<dbReference type="GO" id="GO:0032993">
    <property type="term" value="C:protein-DNA complex"/>
    <property type="evidence" value="ECO:0007669"/>
    <property type="project" value="TreeGrafter"/>
</dbReference>
<feature type="domain" description="OmpR/PhoB-type" evidence="10">
    <location>
        <begin position="152"/>
        <end position="250"/>
    </location>
</feature>
<dbReference type="InterPro" id="IPR036388">
    <property type="entry name" value="WH-like_DNA-bd_sf"/>
</dbReference>
<proteinExistence type="predicted"/>
<keyword evidence="2 7" id="KW-0597">Phosphoprotein</keyword>
<evidence type="ECO:0000313" key="11">
    <source>
        <dbReference type="EMBL" id="ANF96100.1"/>
    </source>
</evidence>
<organism evidence="11 12">
    <name type="scientific">Paenibacillus bovis</name>
    <dbReference type="NCBI Taxonomy" id="1616788"/>
    <lineage>
        <taxon>Bacteria</taxon>
        <taxon>Bacillati</taxon>
        <taxon>Bacillota</taxon>
        <taxon>Bacilli</taxon>
        <taxon>Bacillales</taxon>
        <taxon>Paenibacillaceae</taxon>
        <taxon>Paenibacillus</taxon>
    </lineage>
</organism>
<dbReference type="Gene3D" id="6.10.250.690">
    <property type="match status" value="1"/>
</dbReference>
<dbReference type="SMART" id="SM00448">
    <property type="entry name" value="REC"/>
    <property type="match status" value="1"/>
</dbReference>
<accession>A0A172ZG27</accession>
<feature type="domain" description="Response regulatory" evidence="9">
    <location>
        <begin position="3"/>
        <end position="116"/>
    </location>
</feature>
<reference evidence="11 12" key="2">
    <citation type="journal article" date="2016" name="Int. J. Syst. Evol. Microbiol.">
        <title>Paenibacillus bovis sp. nov., isolated from raw yak (Bos grunniens) milk.</title>
        <authorList>
            <person name="Gao C."/>
            <person name="Han J."/>
            <person name="Liu Z."/>
            <person name="Xu X."/>
            <person name="Hang F."/>
            <person name="Wu Z."/>
        </authorList>
    </citation>
    <scope>NUCLEOTIDE SEQUENCE [LARGE SCALE GENOMIC DNA]</scope>
    <source>
        <strain evidence="11 12">BD3526</strain>
    </source>
</reference>
<protein>
    <submittedName>
        <fullName evidence="11">DNA-binding response regulator</fullName>
    </submittedName>
</protein>
<dbReference type="SMART" id="SM00862">
    <property type="entry name" value="Trans_reg_C"/>
    <property type="match status" value="1"/>
</dbReference>
<dbReference type="InterPro" id="IPR039420">
    <property type="entry name" value="WalR-like"/>
</dbReference>
<evidence type="ECO:0000256" key="3">
    <source>
        <dbReference type="ARBA" id="ARBA00023012"/>
    </source>
</evidence>
<dbReference type="GO" id="GO:0000976">
    <property type="term" value="F:transcription cis-regulatory region binding"/>
    <property type="evidence" value="ECO:0007669"/>
    <property type="project" value="TreeGrafter"/>
</dbReference>
<sequence length="253" mass="28651">MTRIFVVDDDPYILQLISSYLIKEQYEVSSFAHGRDLLEHVRALQPDCLILDIMMPGIDGLTLLTELRTFSEIPIIMISARGEEVDRLNGLELGCNDFLSKPFNPRELVARVKSMLRLIQSSKLAAEAAVLSSTEHAGSGSVSPDRSTQPGSAFTHAGNLQISEEFRQVMVQGHELSLTAREFELLLFLATHLQRPFSREQLIQQVWNYDFFGEVRVVDDLVKRIRKKLVQYHSTLTIDTVWGFGYKAAVHES</sequence>
<evidence type="ECO:0000256" key="2">
    <source>
        <dbReference type="ARBA" id="ARBA00022553"/>
    </source>
</evidence>
<dbReference type="SUPFAM" id="SSF46894">
    <property type="entry name" value="C-terminal effector domain of the bipartite response regulators"/>
    <property type="match status" value="1"/>
</dbReference>
<evidence type="ECO:0000256" key="1">
    <source>
        <dbReference type="ARBA" id="ARBA00004496"/>
    </source>
</evidence>
<dbReference type="Proteomes" id="UP000078148">
    <property type="component" value="Chromosome"/>
</dbReference>
<dbReference type="InterPro" id="IPR001789">
    <property type="entry name" value="Sig_transdc_resp-reg_receiver"/>
</dbReference>
<dbReference type="STRING" id="1616788.AR543_08875"/>
<dbReference type="InterPro" id="IPR001867">
    <property type="entry name" value="OmpR/PhoB-type_DNA-bd"/>
</dbReference>
<dbReference type="AlphaFoldDB" id="A0A172ZG27"/>
<feature type="DNA-binding region" description="OmpR/PhoB-type" evidence="8">
    <location>
        <begin position="152"/>
        <end position="250"/>
    </location>
</feature>
<evidence type="ECO:0000256" key="5">
    <source>
        <dbReference type="ARBA" id="ARBA00023125"/>
    </source>
</evidence>
<evidence type="ECO:0000256" key="8">
    <source>
        <dbReference type="PROSITE-ProRule" id="PRU01091"/>
    </source>
</evidence>
<comment type="subcellular location">
    <subcellularLocation>
        <location evidence="1">Cytoplasm</location>
    </subcellularLocation>
</comment>
<dbReference type="InterPro" id="IPR016032">
    <property type="entry name" value="Sig_transdc_resp-reg_C-effctor"/>
</dbReference>
<dbReference type="KEGG" id="pbv:AR543_08875"/>
<dbReference type="PANTHER" id="PTHR48111">
    <property type="entry name" value="REGULATOR OF RPOS"/>
    <property type="match status" value="1"/>
</dbReference>
<reference evidence="12" key="1">
    <citation type="submission" date="2015-10" db="EMBL/GenBank/DDBJ databases">
        <title>Genome of Paenibacillus bovis sp. nov.</title>
        <authorList>
            <person name="Wu Z."/>
            <person name="Gao C."/>
            <person name="Liu Z."/>
            <person name="Zheng H."/>
        </authorList>
    </citation>
    <scope>NUCLEOTIDE SEQUENCE [LARGE SCALE GENOMIC DNA]</scope>
    <source>
        <strain evidence="12">BD3526</strain>
    </source>
</reference>
<dbReference type="GO" id="GO:0006355">
    <property type="term" value="P:regulation of DNA-templated transcription"/>
    <property type="evidence" value="ECO:0007669"/>
    <property type="project" value="InterPro"/>
</dbReference>
<dbReference type="PANTHER" id="PTHR48111:SF1">
    <property type="entry name" value="TWO-COMPONENT RESPONSE REGULATOR ORR33"/>
    <property type="match status" value="1"/>
</dbReference>
<dbReference type="CDD" id="cd00383">
    <property type="entry name" value="trans_reg_C"/>
    <property type="match status" value="1"/>
</dbReference>
<evidence type="ECO:0000259" key="9">
    <source>
        <dbReference type="PROSITE" id="PS50110"/>
    </source>
</evidence>
<keyword evidence="12" id="KW-1185">Reference proteome</keyword>
<dbReference type="RefSeq" id="WP_060533658.1">
    <property type="nucleotide sequence ID" value="NZ_CP013023.1"/>
</dbReference>
<keyword evidence="4" id="KW-0805">Transcription regulation</keyword>
<evidence type="ECO:0000256" key="7">
    <source>
        <dbReference type="PROSITE-ProRule" id="PRU00169"/>
    </source>
</evidence>
<dbReference type="GO" id="GO:0005829">
    <property type="term" value="C:cytosol"/>
    <property type="evidence" value="ECO:0007669"/>
    <property type="project" value="TreeGrafter"/>
</dbReference>
<evidence type="ECO:0000256" key="4">
    <source>
        <dbReference type="ARBA" id="ARBA00023015"/>
    </source>
</evidence>
<dbReference type="PROSITE" id="PS51755">
    <property type="entry name" value="OMPR_PHOB"/>
    <property type="match status" value="1"/>
</dbReference>
<name>A0A172ZG27_9BACL</name>
<dbReference type="SUPFAM" id="SSF52172">
    <property type="entry name" value="CheY-like"/>
    <property type="match status" value="1"/>
</dbReference>
<dbReference type="OrthoDB" id="9790442at2"/>
<dbReference type="Pfam" id="PF00486">
    <property type="entry name" value="Trans_reg_C"/>
    <property type="match status" value="1"/>
</dbReference>
<keyword evidence="6" id="KW-0804">Transcription</keyword>
<dbReference type="EMBL" id="CP013023">
    <property type="protein sequence ID" value="ANF96100.1"/>
    <property type="molecule type" value="Genomic_DNA"/>
</dbReference>
<dbReference type="Gene3D" id="3.40.50.2300">
    <property type="match status" value="1"/>
</dbReference>
<dbReference type="InterPro" id="IPR011006">
    <property type="entry name" value="CheY-like_superfamily"/>
</dbReference>
<dbReference type="FunFam" id="1.10.10.10:FF:000018">
    <property type="entry name" value="DNA-binding response regulator ResD"/>
    <property type="match status" value="1"/>
</dbReference>
<gene>
    <name evidence="11" type="ORF">AR543_08875</name>
</gene>
<keyword evidence="5 8" id="KW-0238">DNA-binding</keyword>
<evidence type="ECO:0000259" key="10">
    <source>
        <dbReference type="PROSITE" id="PS51755"/>
    </source>
</evidence>
<dbReference type="Pfam" id="PF00072">
    <property type="entry name" value="Response_reg"/>
    <property type="match status" value="1"/>
</dbReference>
<feature type="modified residue" description="4-aspartylphosphate" evidence="7">
    <location>
        <position position="52"/>
    </location>
</feature>